<evidence type="ECO:0000256" key="14">
    <source>
        <dbReference type="RuleBase" id="RU003848"/>
    </source>
</evidence>
<evidence type="ECO:0000256" key="9">
    <source>
        <dbReference type="ARBA" id="ARBA00023310"/>
    </source>
</evidence>
<dbReference type="RefSeq" id="WP_218445920.1">
    <property type="nucleotide sequence ID" value="NZ_JAGSPA010000003.1"/>
</dbReference>
<keyword evidence="8 13" id="KW-0472">Membrane</keyword>
<evidence type="ECO:0000256" key="11">
    <source>
        <dbReference type="ARBA" id="ARBA00025614"/>
    </source>
</evidence>
<keyword evidence="16" id="KW-1185">Reference proteome</keyword>
<evidence type="ECO:0000256" key="4">
    <source>
        <dbReference type="ARBA" id="ARBA00022692"/>
    </source>
</evidence>
<accession>A0ABS6SGC7</accession>
<dbReference type="HAMAP" id="MF_01398">
    <property type="entry name" value="ATP_synth_b_bprime"/>
    <property type="match status" value="1"/>
</dbReference>
<keyword evidence="5 13" id="KW-0375">Hydrogen ion transport</keyword>
<gene>
    <name evidence="13" type="primary">atpF</name>
    <name evidence="15" type="ORF">KCG44_09870</name>
</gene>
<comment type="caution">
    <text evidence="15">The sequence shown here is derived from an EMBL/GenBank/DDBJ whole genome shotgun (WGS) entry which is preliminary data.</text>
</comment>
<evidence type="ECO:0000256" key="13">
    <source>
        <dbReference type="HAMAP-Rule" id="MF_01398"/>
    </source>
</evidence>
<evidence type="ECO:0000256" key="8">
    <source>
        <dbReference type="ARBA" id="ARBA00023136"/>
    </source>
</evidence>
<reference evidence="15 16" key="1">
    <citation type="submission" date="2021-04" db="EMBL/GenBank/DDBJ databases">
        <authorList>
            <person name="Pira H."/>
            <person name="Risdian C."/>
            <person name="Wink J."/>
        </authorList>
    </citation>
    <scope>NUCLEOTIDE SEQUENCE [LARGE SCALE GENOMIC DNA]</scope>
    <source>
        <strain evidence="15 16">WHA3</strain>
    </source>
</reference>
<name>A0ABS6SGC7_9SPHN</name>
<proteinExistence type="inferred from homology"/>
<protein>
    <recommendedName>
        <fullName evidence="13">ATP synthase subunit b</fullName>
    </recommendedName>
    <alternativeName>
        <fullName evidence="13">ATP synthase F(0) sector subunit b</fullName>
    </alternativeName>
    <alternativeName>
        <fullName evidence="13">ATPase subunit I</fullName>
    </alternativeName>
    <alternativeName>
        <fullName evidence="13">F-type ATPase subunit b</fullName>
        <shortName evidence="13">F-ATPase subunit b</shortName>
    </alternativeName>
</protein>
<evidence type="ECO:0000256" key="12">
    <source>
        <dbReference type="ARBA" id="ARBA00037847"/>
    </source>
</evidence>
<comment type="function">
    <text evidence="11">Component of the F(0) channel, it forms part of the peripheral stalk, linking F(1) to F(0). The b'-subunit is a diverged and duplicated form of b found in plants and photosynthetic bacteria.</text>
</comment>
<dbReference type="EMBL" id="JAGSPA010000003">
    <property type="protein sequence ID" value="MBV7257088.1"/>
    <property type="molecule type" value="Genomic_DNA"/>
</dbReference>
<comment type="subcellular location">
    <subcellularLocation>
        <location evidence="13">Cell membrane</location>
        <topology evidence="13">Single-pass membrane protein</topology>
    </subcellularLocation>
    <subcellularLocation>
        <location evidence="12">Endomembrane system</location>
        <topology evidence="12">Single-pass membrane protein</topology>
    </subcellularLocation>
</comment>
<keyword evidence="9 13" id="KW-0066">ATP synthesis</keyword>
<dbReference type="PANTHER" id="PTHR33445">
    <property type="entry name" value="ATP SYNTHASE SUBUNIT B', CHLOROPLASTIC"/>
    <property type="match status" value="1"/>
</dbReference>
<keyword evidence="13" id="KW-1003">Cell membrane</keyword>
<evidence type="ECO:0000256" key="10">
    <source>
        <dbReference type="ARBA" id="ARBA00025198"/>
    </source>
</evidence>
<comment type="similarity">
    <text evidence="1 13 14">Belongs to the ATPase B chain family.</text>
</comment>
<keyword evidence="2 13" id="KW-0813">Transport</keyword>
<evidence type="ECO:0000313" key="16">
    <source>
        <dbReference type="Proteomes" id="UP000722336"/>
    </source>
</evidence>
<evidence type="ECO:0000313" key="15">
    <source>
        <dbReference type="EMBL" id="MBV7257088.1"/>
    </source>
</evidence>
<dbReference type="PANTHER" id="PTHR33445:SF1">
    <property type="entry name" value="ATP SYNTHASE SUBUNIT B"/>
    <property type="match status" value="1"/>
</dbReference>
<evidence type="ECO:0000256" key="2">
    <source>
        <dbReference type="ARBA" id="ARBA00022448"/>
    </source>
</evidence>
<evidence type="ECO:0000256" key="5">
    <source>
        <dbReference type="ARBA" id="ARBA00022781"/>
    </source>
</evidence>
<keyword evidence="6 13" id="KW-1133">Transmembrane helix</keyword>
<evidence type="ECO:0000256" key="6">
    <source>
        <dbReference type="ARBA" id="ARBA00022989"/>
    </source>
</evidence>
<evidence type="ECO:0000256" key="1">
    <source>
        <dbReference type="ARBA" id="ARBA00005513"/>
    </source>
</evidence>
<dbReference type="InterPro" id="IPR050059">
    <property type="entry name" value="ATP_synthase_B_chain"/>
</dbReference>
<comment type="function">
    <text evidence="10 13">F(1)F(0) ATP synthase produces ATP from ADP in the presence of a proton or sodium gradient. F-type ATPases consist of two structural domains, F(1) containing the extramembraneous catalytic core and F(0) containing the membrane proton channel, linked together by a central stalk and a peripheral stalk. During catalysis, ATP synthesis in the catalytic domain of F(1) is coupled via a rotary mechanism of the central stalk subunits to proton translocation.</text>
</comment>
<feature type="transmembrane region" description="Helical" evidence="13">
    <location>
        <begin position="14"/>
        <end position="32"/>
    </location>
</feature>
<sequence>MPQFDFARVALPQIIWLFFSFGLLFLLMRAMLPKVAGVAERRASTIGGDLDAADKARLDAETRREAYEAGIAKTRTDAQGLIESAKADAAKANEAKMKAADEAAAAKIAAAEAELSKQRDAALVKLDAIAVDATQDVVERLTGTRPAMAAAAAAVAQAGS</sequence>
<keyword evidence="3 13" id="KW-0138">CF(0)</keyword>
<comment type="subunit">
    <text evidence="13">F-type ATPases have 2 components, F(1) - the catalytic core - and F(0) - the membrane proton channel. F(1) has five subunits: alpha(3), beta(3), gamma(1), delta(1), epsilon(1). F(0) has three main subunits: a(1), b(2) and c(10-14). The alpha and beta chains form an alternating ring which encloses part of the gamma chain. F(1) is attached to F(0) by a central stalk formed by the gamma and epsilon chains, while a peripheral stalk is formed by the delta and b chains.</text>
</comment>
<dbReference type="Pfam" id="PF00430">
    <property type="entry name" value="ATP-synt_B"/>
    <property type="match status" value="1"/>
</dbReference>
<keyword evidence="7 13" id="KW-0406">Ion transport</keyword>
<dbReference type="Proteomes" id="UP000722336">
    <property type="component" value="Unassembled WGS sequence"/>
</dbReference>
<organism evidence="15 16">
    <name type="scientific">Pacificimonas pallii</name>
    <dbReference type="NCBI Taxonomy" id="2827236"/>
    <lineage>
        <taxon>Bacteria</taxon>
        <taxon>Pseudomonadati</taxon>
        <taxon>Pseudomonadota</taxon>
        <taxon>Alphaproteobacteria</taxon>
        <taxon>Sphingomonadales</taxon>
        <taxon>Sphingosinicellaceae</taxon>
        <taxon>Pacificimonas</taxon>
    </lineage>
</organism>
<evidence type="ECO:0000256" key="7">
    <source>
        <dbReference type="ARBA" id="ARBA00023065"/>
    </source>
</evidence>
<keyword evidence="4 13" id="KW-0812">Transmembrane</keyword>
<evidence type="ECO:0000256" key="3">
    <source>
        <dbReference type="ARBA" id="ARBA00022547"/>
    </source>
</evidence>
<dbReference type="InterPro" id="IPR002146">
    <property type="entry name" value="ATP_synth_b/b'su_bac/chlpt"/>
</dbReference>